<dbReference type="OrthoDB" id="4314023at2"/>
<dbReference type="InterPro" id="IPR038461">
    <property type="entry name" value="Schlafen_AlbA_2_dom_sf"/>
</dbReference>
<dbReference type="EMBL" id="VIVR01000001">
    <property type="protein sequence ID" value="TWE17073.1"/>
    <property type="molecule type" value="Genomic_DNA"/>
</dbReference>
<dbReference type="GO" id="GO:0003677">
    <property type="term" value="F:DNA binding"/>
    <property type="evidence" value="ECO:0007669"/>
    <property type="project" value="UniProtKB-KW"/>
</dbReference>
<keyword evidence="2" id="KW-0238">DNA-binding</keyword>
<dbReference type="InterPro" id="IPR007421">
    <property type="entry name" value="Schlafen_AlbA_2_dom"/>
</dbReference>
<feature type="domain" description="Schlafen AlbA-2" evidence="1">
    <location>
        <begin position="35"/>
        <end position="153"/>
    </location>
</feature>
<dbReference type="Pfam" id="PF04326">
    <property type="entry name" value="SLFN_AlbA_2"/>
    <property type="match status" value="1"/>
</dbReference>
<dbReference type="Proteomes" id="UP000318416">
    <property type="component" value="Unassembled WGS sequence"/>
</dbReference>
<evidence type="ECO:0000313" key="2">
    <source>
        <dbReference type="EMBL" id="TWE17073.1"/>
    </source>
</evidence>
<keyword evidence="3" id="KW-1185">Reference proteome</keyword>
<evidence type="ECO:0000259" key="1">
    <source>
        <dbReference type="Pfam" id="PF04326"/>
    </source>
</evidence>
<accession>A0A561EN77</accession>
<gene>
    <name evidence="2" type="ORF">FB465_2077</name>
</gene>
<protein>
    <submittedName>
        <fullName evidence="2">Putative DNA-binding protein</fullName>
    </submittedName>
</protein>
<reference evidence="2 3" key="1">
    <citation type="submission" date="2019-06" db="EMBL/GenBank/DDBJ databases">
        <title>Sequencing the genomes of 1000 actinobacteria strains.</title>
        <authorList>
            <person name="Klenk H.-P."/>
        </authorList>
    </citation>
    <scope>NUCLEOTIDE SEQUENCE [LARGE SCALE GENOMIC DNA]</scope>
    <source>
        <strain evidence="2 3">DSM 41649</strain>
    </source>
</reference>
<dbReference type="AlphaFoldDB" id="A0A561EN77"/>
<comment type="caution">
    <text evidence="2">The sequence shown here is derived from an EMBL/GenBank/DDBJ whole genome shotgun (WGS) entry which is preliminary data.</text>
</comment>
<proteinExistence type="predicted"/>
<name>A0A561EN77_9ACTN</name>
<dbReference type="Gene3D" id="3.30.950.30">
    <property type="entry name" value="Schlafen, AAA domain"/>
    <property type="match status" value="1"/>
</dbReference>
<organism evidence="2 3">
    <name type="scientific">Kitasatospora atroaurantiaca</name>
    <dbReference type="NCBI Taxonomy" id="285545"/>
    <lineage>
        <taxon>Bacteria</taxon>
        <taxon>Bacillati</taxon>
        <taxon>Actinomycetota</taxon>
        <taxon>Actinomycetes</taxon>
        <taxon>Kitasatosporales</taxon>
        <taxon>Streptomycetaceae</taxon>
        <taxon>Kitasatospora</taxon>
    </lineage>
</organism>
<evidence type="ECO:0000313" key="3">
    <source>
        <dbReference type="Proteomes" id="UP000318416"/>
    </source>
</evidence>
<sequence length="424" mass="46105">MRVTPPIYLSSDTPRWMPRTEADLQAAIDGGLIEESNYFDAKKELVTKGDNKELARDLASFANEGGTLIIGIAEDKAARTFSLAPQSLDGLAEKVNSVARTIPDPPLNVVTAEIPTDTDKAVGYLVVQVPANPQAPHMVDGRYHGRHDKQKHVLTDAEVARLHARRRVAEDDVLALLQREIDQDPLATYGSQSHLFIVAQPLSGQHDMLLKLTSGPGWNMRLAEFIDRAYTTELNDALAGAQIAPDLTDAGNGFRRAGGAARATSNLGEGRIHTPTGSSTDEHVVELQVLEDGGLRLYFTRFSDDSEGEQMLFPAVAVSLTRRLLQLTLAAADEAAYRGGWSLAVGATRLGGRRPWVSNRWSSWGETTRYTQDSYAQPTSAAWAEINESPAAVANRLVGRLLRGLGVEQSFTQALTDPEKPTES</sequence>